<dbReference type="InterPro" id="IPR036388">
    <property type="entry name" value="WH-like_DNA-bd_sf"/>
</dbReference>
<dbReference type="Pfam" id="PF02629">
    <property type="entry name" value="CoA_binding"/>
    <property type="match status" value="1"/>
</dbReference>
<dbReference type="HAMAP" id="MF_01131">
    <property type="entry name" value="Rex"/>
    <property type="match status" value="1"/>
</dbReference>
<keyword evidence="3 6" id="KW-0805">Transcription regulation</keyword>
<protein>
    <recommendedName>
        <fullName evidence="6">Redox-sensing transcriptional repressor Rex</fullName>
    </recommendedName>
</protein>
<keyword evidence="2 6" id="KW-0678">Repressor</keyword>
<dbReference type="SUPFAM" id="SSF51735">
    <property type="entry name" value="NAD(P)-binding Rossmann-fold domains"/>
    <property type="match status" value="1"/>
</dbReference>
<dbReference type="GO" id="GO:0003677">
    <property type="term" value="F:DNA binding"/>
    <property type="evidence" value="ECO:0007669"/>
    <property type="project" value="UniProtKB-UniRule"/>
</dbReference>
<evidence type="ECO:0000313" key="8">
    <source>
        <dbReference type="EMBL" id="MDQ0288082.1"/>
    </source>
</evidence>
<proteinExistence type="inferred from homology"/>
<sequence length="219" mass="23938">MNKKISIPERTVTRLCLYRRILLMLLPEGRDYVRSQELATLARGSSAQVRRDIMSLGYAGLPSKGYRVHDLLASIGELLDAPEVESVALVGVGNLGHALLSYLVGRRPNLTIRAAFDANPALQGLAIYGCPCYRPEDMETVLANYNIRTAILAVPAGTAQTVAERLVACGIRSILNFAPTRLNLPNDIYVEDMDISASLERAAFYARRTEDDSAAQAQS</sequence>
<dbReference type="InterPro" id="IPR003781">
    <property type="entry name" value="CoA-bd"/>
</dbReference>
<name>A0AAE3VCP8_9BACT</name>
<evidence type="ECO:0000256" key="6">
    <source>
        <dbReference type="HAMAP-Rule" id="MF_01131"/>
    </source>
</evidence>
<dbReference type="Gene3D" id="3.40.50.720">
    <property type="entry name" value="NAD(P)-binding Rossmann-like Domain"/>
    <property type="match status" value="1"/>
</dbReference>
<dbReference type="PANTHER" id="PTHR35786:SF1">
    <property type="entry name" value="REDOX-SENSING TRANSCRIPTIONAL REPRESSOR REX 1"/>
    <property type="match status" value="1"/>
</dbReference>
<comment type="subunit">
    <text evidence="6">Homodimer.</text>
</comment>
<dbReference type="GO" id="GO:0005737">
    <property type="term" value="C:cytoplasm"/>
    <property type="evidence" value="ECO:0007669"/>
    <property type="project" value="UniProtKB-SubCell"/>
</dbReference>
<dbReference type="Pfam" id="PF06971">
    <property type="entry name" value="Put_DNA-bind_N"/>
    <property type="match status" value="1"/>
</dbReference>
<organism evidence="8 9">
    <name type="scientific">Oligosphaera ethanolica</name>
    <dbReference type="NCBI Taxonomy" id="760260"/>
    <lineage>
        <taxon>Bacteria</taxon>
        <taxon>Pseudomonadati</taxon>
        <taxon>Lentisphaerota</taxon>
        <taxon>Oligosphaeria</taxon>
        <taxon>Oligosphaerales</taxon>
        <taxon>Oligosphaeraceae</taxon>
        <taxon>Oligosphaera</taxon>
    </lineage>
</organism>
<dbReference type="NCBIfam" id="NF003996">
    <property type="entry name" value="PRK05472.2-5"/>
    <property type="match status" value="1"/>
</dbReference>
<evidence type="ECO:0000256" key="5">
    <source>
        <dbReference type="ARBA" id="ARBA00023163"/>
    </source>
</evidence>
<dbReference type="SUPFAM" id="SSF46785">
    <property type="entry name" value="Winged helix' DNA-binding domain"/>
    <property type="match status" value="1"/>
</dbReference>
<comment type="function">
    <text evidence="6">Modulates transcription in response to changes in cellular NADH/NAD(+) redox state.</text>
</comment>
<dbReference type="NCBIfam" id="NF003994">
    <property type="entry name" value="PRK05472.2-3"/>
    <property type="match status" value="1"/>
</dbReference>
<keyword evidence="1 6" id="KW-0963">Cytoplasm</keyword>
<gene>
    <name evidence="6" type="primary">rex</name>
    <name evidence="8" type="ORF">J3R75_000189</name>
</gene>
<dbReference type="InterPro" id="IPR022876">
    <property type="entry name" value="Tscrpt_rep_Rex"/>
</dbReference>
<keyword evidence="4 6" id="KW-0238">DNA-binding</keyword>
<comment type="caution">
    <text evidence="8">The sequence shown here is derived from an EMBL/GenBank/DDBJ whole genome shotgun (WGS) entry which is preliminary data.</text>
</comment>
<dbReference type="InterPro" id="IPR036390">
    <property type="entry name" value="WH_DNA-bd_sf"/>
</dbReference>
<keyword evidence="9" id="KW-1185">Reference proteome</keyword>
<evidence type="ECO:0000256" key="1">
    <source>
        <dbReference type="ARBA" id="ARBA00022490"/>
    </source>
</evidence>
<dbReference type="InterPro" id="IPR036291">
    <property type="entry name" value="NAD(P)-bd_dom_sf"/>
</dbReference>
<dbReference type="Gene3D" id="1.10.10.10">
    <property type="entry name" value="Winged helix-like DNA-binding domain superfamily/Winged helix DNA-binding domain"/>
    <property type="match status" value="1"/>
</dbReference>
<dbReference type="GO" id="GO:0051775">
    <property type="term" value="P:response to redox state"/>
    <property type="evidence" value="ECO:0007669"/>
    <property type="project" value="InterPro"/>
</dbReference>
<dbReference type="GO" id="GO:0003700">
    <property type="term" value="F:DNA-binding transcription factor activity"/>
    <property type="evidence" value="ECO:0007669"/>
    <property type="project" value="UniProtKB-UniRule"/>
</dbReference>
<comment type="subcellular location">
    <subcellularLocation>
        <location evidence="6">Cytoplasm</location>
    </subcellularLocation>
</comment>
<dbReference type="AlphaFoldDB" id="A0AAE3VCP8"/>
<reference evidence="8" key="1">
    <citation type="submission" date="2023-07" db="EMBL/GenBank/DDBJ databases">
        <title>Genomic Encyclopedia of Type Strains, Phase IV (KMG-IV): sequencing the most valuable type-strain genomes for metagenomic binning, comparative biology and taxonomic classification.</title>
        <authorList>
            <person name="Goeker M."/>
        </authorList>
    </citation>
    <scope>NUCLEOTIDE SEQUENCE</scope>
    <source>
        <strain evidence="8">DSM 24202</strain>
    </source>
</reference>
<comment type="similarity">
    <text evidence="6">Belongs to the transcriptional regulatory Rex family.</text>
</comment>
<evidence type="ECO:0000256" key="4">
    <source>
        <dbReference type="ARBA" id="ARBA00023125"/>
    </source>
</evidence>
<keyword evidence="5 6" id="KW-0804">Transcription</keyword>
<feature type="DNA-binding region" description="H-T-H motif" evidence="6">
    <location>
        <begin position="17"/>
        <end position="56"/>
    </location>
</feature>
<feature type="binding site" evidence="6">
    <location>
        <begin position="91"/>
        <end position="96"/>
    </location>
    <ligand>
        <name>NAD(+)</name>
        <dbReference type="ChEBI" id="CHEBI:57540"/>
    </ligand>
</feature>
<dbReference type="GO" id="GO:0045892">
    <property type="term" value="P:negative regulation of DNA-templated transcription"/>
    <property type="evidence" value="ECO:0007669"/>
    <property type="project" value="InterPro"/>
</dbReference>
<evidence type="ECO:0000256" key="2">
    <source>
        <dbReference type="ARBA" id="ARBA00022491"/>
    </source>
</evidence>
<dbReference type="RefSeq" id="WP_307259251.1">
    <property type="nucleotide sequence ID" value="NZ_JAUSVL010000001.1"/>
</dbReference>
<evidence type="ECO:0000256" key="3">
    <source>
        <dbReference type="ARBA" id="ARBA00023015"/>
    </source>
</evidence>
<dbReference type="NCBIfam" id="NF003995">
    <property type="entry name" value="PRK05472.2-4"/>
    <property type="match status" value="1"/>
</dbReference>
<dbReference type="PANTHER" id="PTHR35786">
    <property type="entry name" value="REDOX-SENSING TRANSCRIPTIONAL REPRESSOR REX"/>
    <property type="match status" value="1"/>
</dbReference>
<evidence type="ECO:0000259" key="7">
    <source>
        <dbReference type="SMART" id="SM00881"/>
    </source>
</evidence>
<evidence type="ECO:0000313" key="9">
    <source>
        <dbReference type="Proteomes" id="UP001238163"/>
    </source>
</evidence>
<dbReference type="SMART" id="SM00881">
    <property type="entry name" value="CoA_binding"/>
    <property type="match status" value="1"/>
</dbReference>
<dbReference type="InterPro" id="IPR009718">
    <property type="entry name" value="Rex_DNA-bd_C_dom"/>
</dbReference>
<dbReference type="EMBL" id="JAUSVL010000001">
    <property type="protein sequence ID" value="MDQ0288082.1"/>
    <property type="molecule type" value="Genomic_DNA"/>
</dbReference>
<accession>A0AAE3VCP8</accession>
<keyword evidence="6" id="KW-0520">NAD</keyword>
<feature type="domain" description="CoA-binding" evidence="7">
    <location>
        <begin position="79"/>
        <end position="181"/>
    </location>
</feature>
<dbReference type="Proteomes" id="UP001238163">
    <property type="component" value="Unassembled WGS sequence"/>
</dbReference>